<feature type="domain" description="BEN" evidence="2">
    <location>
        <begin position="99"/>
        <end position="192"/>
    </location>
</feature>
<name>A0A9Q1CNA4_HOLLE</name>
<organism evidence="3 4">
    <name type="scientific">Holothuria leucospilota</name>
    <name type="common">Black long sea cucumber</name>
    <name type="synonym">Mertensiothuria leucospilota</name>
    <dbReference type="NCBI Taxonomy" id="206669"/>
    <lineage>
        <taxon>Eukaryota</taxon>
        <taxon>Metazoa</taxon>
        <taxon>Echinodermata</taxon>
        <taxon>Eleutherozoa</taxon>
        <taxon>Echinozoa</taxon>
        <taxon>Holothuroidea</taxon>
        <taxon>Aspidochirotacea</taxon>
        <taxon>Aspidochirotida</taxon>
        <taxon>Holothuriidae</taxon>
        <taxon>Holothuria</taxon>
    </lineage>
</organism>
<protein>
    <recommendedName>
        <fullName evidence="2">BEN domain-containing protein</fullName>
    </recommendedName>
</protein>
<feature type="compositionally biased region" description="Polar residues" evidence="1">
    <location>
        <begin position="78"/>
        <end position="94"/>
    </location>
</feature>
<feature type="region of interest" description="Disordered" evidence="1">
    <location>
        <begin position="78"/>
        <end position="97"/>
    </location>
</feature>
<proteinExistence type="predicted"/>
<accession>A0A9Q1CNA4</accession>
<evidence type="ECO:0000313" key="4">
    <source>
        <dbReference type="Proteomes" id="UP001152320"/>
    </source>
</evidence>
<dbReference type="EMBL" id="JAIZAY010000001">
    <property type="protein sequence ID" value="KAJ8048051.1"/>
    <property type="molecule type" value="Genomic_DNA"/>
</dbReference>
<dbReference type="GO" id="GO:0003677">
    <property type="term" value="F:DNA binding"/>
    <property type="evidence" value="ECO:0007669"/>
    <property type="project" value="InterPro"/>
</dbReference>
<evidence type="ECO:0000256" key="1">
    <source>
        <dbReference type="SAM" id="MobiDB-lite"/>
    </source>
</evidence>
<dbReference type="Pfam" id="PF10523">
    <property type="entry name" value="BEN"/>
    <property type="match status" value="1"/>
</dbReference>
<dbReference type="InterPro" id="IPR018379">
    <property type="entry name" value="BEN_domain"/>
</dbReference>
<gene>
    <name evidence="3" type="ORF">HOLleu_00216</name>
</gene>
<sequence>MMDIINRPTTAVEHPTPPRYNNDALKETNSHLKELLSHQTNFATDMKKLMEDMGNKLDDLKSSHELADPSLSAQSIANNFSDQDQDCSLPSTSSRMEENRDMTPMIPQELQDMARVESCHSKAIRVLTQGLFSQEELKTCSVTGRSNKGGKRRLDPQRVHLIEVFMKTHFNTAVPEVRRIIGDKCRESVRVR</sequence>
<evidence type="ECO:0000259" key="2">
    <source>
        <dbReference type="PROSITE" id="PS51457"/>
    </source>
</evidence>
<reference evidence="3" key="1">
    <citation type="submission" date="2021-10" db="EMBL/GenBank/DDBJ databases">
        <title>Tropical sea cucumber genome reveals ecological adaptation and Cuvierian tubules defense mechanism.</title>
        <authorList>
            <person name="Chen T."/>
        </authorList>
    </citation>
    <scope>NUCLEOTIDE SEQUENCE</scope>
    <source>
        <strain evidence="3">Nanhai2018</strain>
        <tissue evidence="3">Muscle</tissue>
    </source>
</reference>
<dbReference type="PROSITE" id="PS51457">
    <property type="entry name" value="BEN"/>
    <property type="match status" value="1"/>
</dbReference>
<feature type="region of interest" description="Disordered" evidence="1">
    <location>
        <begin position="1"/>
        <end position="23"/>
    </location>
</feature>
<evidence type="ECO:0000313" key="3">
    <source>
        <dbReference type="EMBL" id="KAJ8048051.1"/>
    </source>
</evidence>
<dbReference type="AlphaFoldDB" id="A0A9Q1CNA4"/>
<dbReference type="Gene3D" id="1.10.10.2590">
    <property type="entry name" value="BEN domain"/>
    <property type="match status" value="1"/>
</dbReference>
<comment type="caution">
    <text evidence="3">The sequence shown here is derived from an EMBL/GenBank/DDBJ whole genome shotgun (WGS) entry which is preliminary data.</text>
</comment>
<dbReference type="SMART" id="SM01025">
    <property type="entry name" value="BEN"/>
    <property type="match status" value="1"/>
</dbReference>
<keyword evidence="4" id="KW-1185">Reference proteome</keyword>
<dbReference type="Proteomes" id="UP001152320">
    <property type="component" value="Chromosome 1"/>
</dbReference>